<comment type="catalytic activity">
    <reaction evidence="3 4">
        <text>holo-[ACP] + malonyl-CoA = malonyl-[ACP] + CoA</text>
        <dbReference type="Rhea" id="RHEA:41792"/>
        <dbReference type="Rhea" id="RHEA-COMP:9623"/>
        <dbReference type="Rhea" id="RHEA-COMP:9685"/>
        <dbReference type="ChEBI" id="CHEBI:57287"/>
        <dbReference type="ChEBI" id="CHEBI:57384"/>
        <dbReference type="ChEBI" id="CHEBI:64479"/>
        <dbReference type="ChEBI" id="CHEBI:78449"/>
        <dbReference type="EC" id="2.3.1.39"/>
    </reaction>
</comment>
<dbReference type="EMBL" id="PHEX01000047">
    <property type="protein sequence ID" value="PKQ27871.1"/>
    <property type="molecule type" value="Genomic_DNA"/>
</dbReference>
<dbReference type="InterPro" id="IPR001227">
    <property type="entry name" value="Ac_transferase_dom_sf"/>
</dbReference>
<dbReference type="EC" id="2.3.1.39" evidence="4"/>
<dbReference type="PIRSF" id="PIRSF000446">
    <property type="entry name" value="Mct"/>
    <property type="match status" value="1"/>
</dbReference>
<dbReference type="Pfam" id="PF00698">
    <property type="entry name" value="Acyl_transf_1"/>
    <property type="match status" value="1"/>
</dbReference>
<dbReference type="GO" id="GO:0006633">
    <property type="term" value="P:fatty acid biosynthetic process"/>
    <property type="evidence" value="ECO:0007669"/>
    <property type="project" value="TreeGrafter"/>
</dbReference>
<gene>
    <name evidence="7" type="primary">fabD</name>
    <name evidence="7" type="ORF">CVT63_05690</name>
</gene>
<sequence length="318" mass="33582">MNVAFVFPGQGSQCRGMGRELALEYPAARGVFDLADETLDFDVSTMCWGEDERINQTEFTQPALLTAELACLGALLENGIKPSMTAGHSLGEYGALVAAGAIDVADALALVRARGKITSETARKTPGKMAAVIGMEADALGEFLKAASKTGILEVSNYNAPGQVVLSGELRAVDEAARTAKSFGAKRIVELAISGPFHSSLMKPAAKKFATEVEAARIRNASAPVISNFDAEPHEDARTIGRNLVSQLFHPVRWEESVDRMSQMGADLFLEVGPGHVLAGLIRRRLPGARVIGVGSTSGVAEAVEALKMSNLKNTGSD</sequence>
<dbReference type="InterPro" id="IPR050858">
    <property type="entry name" value="Mal-CoA-ACP_Trans/PKS_FabD"/>
</dbReference>
<feature type="domain" description="Malonyl-CoA:ACP transacylase (MAT)" evidence="6">
    <location>
        <begin position="6"/>
        <end position="309"/>
    </location>
</feature>
<keyword evidence="2 4" id="KW-0012">Acyltransferase</keyword>
<dbReference type="InterPro" id="IPR016035">
    <property type="entry name" value="Acyl_Trfase/lysoPLipase"/>
</dbReference>
<dbReference type="GO" id="GO:0004314">
    <property type="term" value="F:[acyl-carrier-protein] S-malonyltransferase activity"/>
    <property type="evidence" value="ECO:0007669"/>
    <property type="project" value="UniProtKB-EC"/>
</dbReference>
<accession>A0A2N3G574</accession>
<dbReference type="Proteomes" id="UP000233654">
    <property type="component" value="Unassembled WGS sequence"/>
</dbReference>
<evidence type="ECO:0000313" key="7">
    <source>
        <dbReference type="EMBL" id="PKQ27871.1"/>
    </source>
</evidence>
<dbReference type="Gene3D" id="3.30.70.250">
    <property type="entry name" value="Malonyl-CoA ACP transacylase, ACP-binding"/>
    <property type="match status" value="1"/>
</dbReference>
<evidence type="ECO:0000256" key="2">
    <source>
        <dbReference type="ARBA" id="ARBA00023315"/>
    </source>
</evidence>
<reference evidence="7 8" key="1">
    <citation type="journal article" date="2017" name="ISME J.">
        <title>Potential for microbial H2 and metal transformations associated with novel bacteria and archaea in deep terrestrial subsurface sediments.</title>
        <authorList>
            <person name="Hernsdorf A.W."/>
            <person name="Amano Y."/>
            <person name="Miyakawa K."/>
            <person name="Ise K."/>
            <person name="Suzuki Y."/>
            <person name="Anantharaman K."/>
            <person name="Probst A."/>
            <person name="Burstein D."/>
            <person name="Thomas B.C."/>
            <person name="Banfield J.F."/>
        </authorList>
    </citation>
    <scope>NUCLEOTIDE SEQUENCE [LARGE SCALE GENOMIC DNA]</scope>
    <source>
        <strain evidence="7">HGW-Actinobacteria-3</strain>
    </source>
</reference>
<feature type="active site" evidence="5">
    <location>
        <position position="89"/>
    </location>
</feature>
<comment type="caution">
    <text evidence="7">The sequence shown here is derived from an EMBL/GenBank/DDBJ whole genome shotgun (WGS) entry which is preliminary data.</text>
</comment>
<dbReference type="InterPro" id="IPR014043">
    <property type="entry name" value="Acyl_transferase_dom"/>
</dbReference>
<evidence type="ECO:0000259" key="6">
    <source>
        <dbReference type="SMART" id="SM00827"/>
    </source>
</evidence>
<dbReference type="InterPro" id="IPR004410">
    <property type="entry name" value="Malonyl_CoA-ACP_transAc_FabD"/>
</dbReference>
<dbReference type="InterPro" id="IPR024925">
    <property type="entry name" value="Malonyl_CoA-ACP_transAc"/>
</dbReference>
<proteinExistence type="inferred from homology"/>
<evidence type="ECO:0000256" key="5">
    <source>
        <dbReference type="PIRSR" id="PIRSR000446-1"/>
    </source>
</evidence>
<organism evidence="7 8">
    <name type="scientific">Candidatus Anoxymicrobium japonicum</name>
    <dbReference type="NCBI Taxonomy" id="2013648"/>
    <lineage>
        <taxon>Bacteria</taxon>
        <taxon>Bacillati</taxon>
        <taxon>Actinomycetota</taxon>
        <taxon>Candidatus Geothermincolia</taxon>
        <taxon>Candidatus Geothermincolales</taxon>
        <taxon>Candidatus Anoxymicrobiaceae</taxon>
        <taxon>Candidatus Anoxymicrobium</taxon>
    </lineage>
</organism>
<dbReference type="FunFam" id="3.30.70.250:FF:000001">
    <property type="entry name" value="Malonyl CoA-acyl carrier protein transacylase"/>
    <property type="match status" value="1"/>
</dbReference>
<dbReference type="PANTHER" id="PTHR42681">
    <property type="entry name" value="MALONYL-COA-ACYL CARRIER PROTEIN TRANSACYLASE, MITOCHONDRIAL"/>
    <property type="match status" value="1"/>
</dbReference>
<evidence type="ECO:0000256" key="3">
    <source>
        <dbReference type="ARBA" id="ARBA00048462"/>
    </source>
</evidence>
<dbReference type="SUPFAM" id="SSF52151">
    <property type="entry name" value="FabD/lysophospholipase-like"/>
    <property type="match status" value="1"/>
</dbReference>
<protein>
    <recommendedName>
        <fullName evidence="4">Malonyl CoA-acyl carrier protein transacylase</fullName>
        <ecNumber evidence="4">2.3.1.39</ecNumber>
    </recommendedName>
</protein>
<dbReference type="GO" id="GO:0005829">
    <property type="term" value="C:cytosol"/>
    <property type="evidence" value="ECO:0007669"/>
    <property type="project" value="TreeGrafter"/>
</dbReference>
<dbReference type="PANTHER" id="PTHR42681:SF1">
    <property type="entry name" value="MALONYL-COA-ACYL CARRIER PROTEIN TRANSACYLASE, MITOCHONDRIAL"/>
    <property type="match status" value="1"/>
</dbReference>
<evidence type="ECO:0000256" key="1">
    <source>
        <dbReference type="ARBA" id="ARBA00022679"/>
    </source>
</evidence>
<name>A0A2N3G574_9ACTN</name>
<evidence type="ECO:0000256" key="4">
    <source>
        <dbReference type="PIRNR" id="PIRNR000446"/>
    </source>
</evidence>
<feature type="active site" evidence="5">
    <location>
        <position position="198"/>
    </location>
</feature>
<keyword evidence="1 4" id="KW-0808">Transferase</keyword>
<dbReference type="Gene3D" id="3.40.366.10">
    <property type="entry name" value="Malonyl-Coenzyme A Acyl Carrier Protein, domain 2"/>
    <property type="match status" value="1"/>
</dbReference>
<dbReference type="AlphaFoldDB" id="A0A2N3G574"/>
<dbReference type="InterPro" id="IPR016036">
    <property type="entry name" value="Malonyl_transacylase_ACP-bd"/>
</dbReference>
<evidence type="ECO:0000313" key="8">
    <source>
        <dbReference type="Proteomes" id="UP000233654"/>
    </source>
</evidence>
<comment type="similarity">
    <text evidence="4">Belongs to the fabD family.</text>
</comment>
<dbReference type="NCBIfam" id="TIGR00128">
    <property type="entry name" value="fabD"/>
    <property type="match status" value="1"/>
</dbReference>
<dbReference type="SMART" id="SM00827">
    <property type="entry name" value="PKS_AT"/>
    <property type="match status" value="1"/>
</dbReference>
<dbReference type="SUPFAM" id="SSF55048">
    <property type="entry name" value="Probable ACP-binding domain of malonyl-CoA ACP transacylase"/>
    <property type="match status" value="1"/>
</dbReference>